<feature type="transmembrane region" description="Helical" evidence="6">
    <location>
        <begin position="167"/>
        <end position="190"/>
    </location>
</feature>
<accession>A0A493U104</accession>
<evidence type="ECO:0000256" key="1">
    <source>
        <dbReference type="ARBA" id="ARBA00004141"/>
    </source>
</evidence>
<dbReference type="PROSITE" id="PS50262">
    <property type="entry name" value="G_PROTEIN_RECEP_F1_2"/>
    <property type="match status" value="1"/>
</dbReference>
<dbReference type="PANTHER" id="PTHR23112:SF36">
    <property type="entry name" value="SI:DKEY-30C15.2 PROTEIN"/>
    <property type="match status" value="1"/>
</dbReference>
<dbReference type="Ensembl" id="ENSAPLT00000031590.1">
    <property type="protein sequence ID" value="ENSAPLP00000031729.1"/>
    <property type="gene ID" value="ENSAPLG00000019328.1"/>
</dbReference>
<dbReference type="GO" id="GO:0005886">
    <property type="term" value="C:plasma membrane"/>
    <property type="evidence" value="ECO:0007669"/>
    <property type="project" value="TreeGrafter"/>
</dbReference>
<feature type="compositionally biased region" description="Low complexity" evidence="5">
    <location>
        <begin position="93"/>
        <end position="103"/>
    </location>
</feature>
<comment type="subcellular location">
    <subcellularLocation>
        <location evidence="1">Membrane</location>
        <topology evidence="1">Multi-pass membrane protein</topology>
    </subcellularLocation>
</comment>
<feature type="transmembrane region" description="Helical" evidence="6">
    <location>
        <begin position="255"/>
        <end position="275"/>
    </location>
</feature>
<keyword evidence="9" id="KW-1185">Reference proteome</keyword>
<keyword evidence="4 6" id="KW-0472">Membrane</keyword>
<proteinExistence type="predicted"/>
<evidence type="ECO:0000256" key="3">
    <source>
        <dbReference type="ARBA" id="ARBA00022989"/>
    </source>
</evidence>
<dbReference type="GO" id="GO:0007189">
    <property type="term" value="P:adenylate cyclase-activating G protein-coupled receptor signaling pathway"/>
    <property type="evidence" value="ECO:0007669"/>
    <property type="project" value="TreeGrafter"/>
</dbReference>
<feature type="region of interest" description="Disordered" evidence="5">
    <location>
        <begin position="82"/>
        <end position="138"/>
    </location>
</feature>
<evidence type="ECO:0000256" key="4">
    <source>
        <dbReference type="ARBA" id="ARBA00023136"/>
    </source>
</evidence>
<evidence type="ECO:0000313" key="9">
    <source>
        <dbReference type="Proteomes" id="UP000016666"/>
    </source>
</evidence>
<dbReference type="Proteomes" id="UP000016666">
    <property type="component" value="Chromosome 1"/>
</dbReference>
<keyword evidence="2 6" id="KW-0812">Transmembrane</keyword>
<organism evidence="8 9">
    <name type="scientific">Anas platyrhynchos platyrhynchos</name>
    <name type="common">Northern mallard</name>
    <dbReference type="NCBI Taxonomy" id="8840"/>
    <lineage>
        <taxon>Eukaryota</taxon>
        <taxon>Metazoa</taxon>
        <taxon>Chordata</taxon>
        <taxon>Craniata</taxon>
        <taxon>Vertebrata</taxon>
        <taxon>Euteleostomi</taxon>
        <taxon>Archelosauria</taxon>
        <taxon>Archosauria</taxon>
        <taxon>Dinosauria</taxon>
        <taxon>Saurischia</taxon>
        <taxon>Theropoda</taxon>
        <taxon>Coelurosauria</taxon>
        <taxon>Aves</taxon>
        <taxon>Neognathae</taxon>
        <taxon>Galloanserae</taxon>
        <taxon>Anseriformes</taxon>
        <taxon>Anatidae</taxon>
        <taxon>Anatinae</taxon>
        <taxon>Anas</taxon>
    </lineage>
</organism>
<evidence type="ECO:0000259" key="7">
    <source>
        <dbReference type="PROSITE" id="PS50262"/>
    </source>
</evidence>
<evidence type="ECO:0000256" key="2">
    <source>
        <dbReference type="ARBA" id="ARBA00022692"/>
    </source>
</evidence>
<name>A0A493U104_ANAPP</name>
<dbReference type="AlphaFoldDB" id="A0A493U104"/>
<feature type="domain" description="G-protein coupled receptors family 1 profile" evidence="7">
    <location>
        <begin position="167"/>
        <end position="437"/>
    </location>
</feature>
<reference evidence="8" key="3">
    <citation type="submission" date="2025-09" db="UniProtKB">
        <authorList>
            <consortium name="Ensembl"/>
        </authorList>
    </citation>
    <scope>IDENTIFICATION</scope>
</reference>
<reference evidence="8 9" key="1">
    <citation type="submission" date="2017-10" db="EMBL/GenBank/DDBJ databases">
        <title>A new Pekin duck reference genome.</title>
        <authorList>
            <person name="Hou Z.-C."/>
            <person name="Zhou Z.-K."/>
            <person name="Zhu F."/>
            <person name="Hou S.-S."/>
        </authorList>
    </citation>
    <scope>NUCLEOTIDE SEQUENCE [LARGE SCALE GENOMIC DNA]</scope>
</reference>
<evidence type="ECO:0000256" key="6">
    <source>
        <dbReference type="SAM" id="Phobius"/>
    </source>
</evidence>
<sequence length="550" mass="59462">MCRDRTGPRSRLRPRELPLLLRSCSRCSRGGAKALPHARLGSTRGRSPPCSQGLHAAACTSPGKCPPPRLGRFLRPHRAARAAARSHGRAQERAQAAAGEALLPAPPPRLPVCPQAVPGGREETEGPGSELPGHGQRRGASVSALRQAGLCADVHLPAGPAAQLRPLFLLALADFLAAAVLLSTATIQLLPAPLFIPAYAACPYGLMLATTFYAVSFLMVVVYAYEAYRAIHGWRAWHVAALQERSGCLESAWRGLPYILAWLLPALTLLGQLIARGTSLTDIAPKPIQPSVPSNRSNETYSLYCSSCLLLIRRSQDLCYQYVGRKDVGLEGKIIFILYLLLVLSCCTLLYRRVKLWSRRNAAAPLLALEKDGFAGRSIRSVSRVSHYFQLVFLLCWAPAFLLTILSFTSIKPASVFALYVATVSRALPWAVHRDVYPCWWCKWRGCGGPNGAAQSGAGRGNWERGRSDAPPGQGELHGCCHPPWCHWDGHKTKALARWWPPKAQLSFLGTSATQGSAVAMGLPLVSPCFAGRCLGPQLLLGALVHVASP</sequence>
<keyword evidence="3 6" id="KW-1133">Transmembrane helix</keyword>
<dbReference type="PANTHER" id="PTHR23112">
    <property type="entry name" value="G PROTEIN-COUPLED RECEPTOR 157-RELATED"/>
    <property type="match status" value="1"/>
</dbReference>
<feature type="transmembrane region" description="Helical" evidence="6">
    <location>
        <begin position="334"/>
        <end position="351"/>
    </location>
</feature>
<protein>
    <recommendedName>
        <fullName evidence="7">G-protein coupled receptors family 1 profile domain-containing protein</fullName>
    </recommendedName>
</protein>
<feature type="transmembrane region" description="Helical" evidence="6">
    <location>
        <begin position="388"/>
        <end position="408"/>
    </location>
</feature>
<dbReference type="Gene3D" id="1.20.1070.10">
    <property type="entry name" value="Rhodopsin 7-helix transmembrane proteins"/>
    <property type="match status" value="1"/>
</dbReference>
<dbReference type="GO" id="GO:0004930">
    <property type="term" value="F:G protein-coupled receptor activity"/>
    <property type="evidence" value="ECO:0007669"/>
    <property type="project" value="TreeGrafter"/>
</dbReference>
<dbReference type="GeneTree" id="ENSGT00660000097187"/>
<reference evidence="8" key="2">
    <citation type="submission" date="2025-08" db="UniProtKB">
        <authorList>
            <consortium name="Ensembl"/>
        </authorList>
    </citation>
    <scope>IDENTIFICATION</scope>
</reference>
<feature type="transmembrane region" description="Helical" evidence="6">
    <location>
        <begin position="196"/>
        <end position="225"/>
    </location>
</feature>
<dbReference type="InterPro" id="IPR017452">
    <property type="entry name" value="GPCR_Rhodpsn_7TM"/>
</dbReference>
<evidence type="ECO:0000313" key="8">
    <source>
        <dbReference type="Ensembl" id="ENSAPLP00000031729.1"/>
    </source>
</evidence>
<evidence type="ECO:0000256" key="5">
    <source>
        <dbReference type="SAM" id="MobiDB-lite"/>
    </source>
</evidence>